<dbReference type="AlphaFoldDB" id="A0A942T3T5"/>
<reference evidence="1" key="1">
    <citation type="submission" date="2021-05" db="EMBL/GenBank/DDBJ databases">
        <title>Novel Bacillus species.</title>
        <authorList>
            <person name="Liu G."/>
        </authorList>
    </citation>
    <scope>NUCLEOTIDE SEQUENCE</scope>
    <source>
        <strain evidence="1 3">FJAT-50051</strain>
    </source>
</reference>
<gene>
    <name evidence="2" type="ORF">KHB02_013000</name>
    <name evidence="1" type="ORF">KHB02_30695</name>
</gene>
<proteinExistence type="predicted"/>
<accession>A0A942T3T5</accession>
<protein>
    <submittedName>
        <fullName evidence="1">Uncharacterized protein</fullName>
    </submittedName>
</protein>
<dbReference type="EMBL" id="JAGYPE020000020">
    <property type="protein sequence ID" value="MCH6266440.1"/>
    <property type="molecule type" value="Genomic_DNA"/>
</dbReference>
<comment type="caution">
    <text evidence="1">The sequence shown here is derived from an EMBL/GenBank/DDBJ whole genome shotgun (WGS) entry which is preliminary data.</text>
</comment>
<evidence type="ECO:0000313" key="3">
    <source>
        <dbReference type="Proteomes" id="UP000677265"/>
    </source>
</evidence>
<organism evidence="1">
    <name type="scientific">Neobacillus citreus</name>
    <dbReference type="NCBI Taxonomy" id="2833578"/>
    <lineage>
        <taxon>Bacteria</taxon>
        <taxon>Bacillati</taxon>
        <taxon>Bacillota</taxon>
        <taxon>Bacilli</taxon>
        <taxon>Bacillales</taxon>
        <taxon>Bacillaceae</taxon>
        <taxon>Neobacillus</taxon>
    </lineage>
</organism>
<evidence type="ECO:0000313" key="1">
    <source>
        <dbReference type="EMBL" id="MBS4185759.1"/>
    </source>
</evidence>
<name>A0A942T3T5_9BACI</name>
<keyword evidence="3" id="KW-1185">Reference proteome</keyword>
<sequence length="47" mass="5698">MAVETEQMRFCEKCRKGTVHHVYEDALELEYRCMKCDETTEMVKTFF</sequence>
<dbReference type="EMBL" id="JAGYPE010000006">
    <property type="protein sequence ID" value="MBS4185759.1"/>
    <property type="molecule type" value="Genomic_DNA"/>
</dbReference>
<dbReference type="Proteomes" id="UP000677265">
    <property type="component" value="Unassembled WGS sequence"/>
</dbReference>
<dbReference type="RefSeq" id="WP_213146078.1">
    <property type="nucleotide sequence ID" value="NZ_JAGYPE020000020.1"/>
</dbReference>
<evidence type="ECO:0000313" key="2">
    <source>
        <dbReference type="EMBL" id="MCH6266440.1"/>
    </source>
</evidence>